<dbReference type="AlphaFoldDB" id="A0A1B0ZT91"/>
<dbReference type="Proteomes" id="UP001218364">
    <property type="component" value="Unassembled WGS sequence"/>
</dbReference>
<dbReference type="InterPro" id="IPR000182">
    <property type="entry name" value="GNAT_dom"/>
</dbReference>
<evidence type="ECO:0000313" key="5">
    <source>
        <dbReference type="Proteomes" id="UP001218364"/>
    </source>
</evidence>
<accession>A0A1B0ZT91</accession>
<reference evidence="3 5" key="2">
    <citation type="submission" date="2023-02" db="EMBL/GenBank/DDBJ databases">
        <title>Population genomics of bacteria associated with diatom.</title>
        <authorList>
            <person name="Xie J."/>
            <person name="Wang H."/>
        </authorList>
    </citation>
    <scope>NUCLEOTIDE SEQUENCE [LARGE SCALE GENOMIC DNA]</scope>
    <source>
        <strain evidence="3 5">PT47_8</strain>
    </source>
</reference>
<organism evidence="2 4">
    <name type="scientific">Phaeobacter gallaeciensis</name>
    <dbReference type="NCBI Taxonomy" id="60890"/>
    <lineage>
        <taxon>Bacteria</taxon>
        <taxon>Pseudomonadati</taxon>
        <taxon>Pseudomonadota</taxon>
        <taxon>Alphaproteobacteria</taxon>
        <taxon>Rhodobacterales</taxon>
        <taxon>Roseobacteraceae</taxon>
        <taxon>Phaeobacter</taxon>
    </lineage>
</organism>
<reference evidence="2 4" key="1">
    <citation type="submission" date="2016-04" db="EMBL/GenBank/DDBJ databases">
        <authorList>
            <person name="Evans L.H."/>
            <person name="Alamgir A."/>
            <person name="Owens N."/>
            <person name="Weber N.D."/>
            <person name="Virtaneva K."/>
            <person name="Barbian K."/>
            <person name="Babar A."/>
            <person name="Rosenke K."/>
        </authorList>
    </citation>
    <scope>NUCLEOTIDE SEQUENCE [LARGE SCALE GENOMIC DNA]</scope>
    <source>
        <strain evidence="2 4">JL2886</strain>
    </source>
</reference>
<evidence type="ECO:0000313" key="3">
    <source>
        <dbReference type="EMBL" id="MDE4166059.1"/>
    </source>
</evidence>
<dbReference type="OrthoDB" id="8479334at2"/>
<sequence length="157" mass="17571">MSLTLSLILPKEHAVLTSVLAGYFEETASQARIDPGDRARQMLHRKDVIAFWVLNDGKRIGFALVLNLPDDRRELSEFSIFAPHRRHGFGRVAAEILFQEFPGRWRMGISAQSPSALAFWGTCLSVLPGVTELREGAPFTELQSKSYSFQITGPTHD</sequence>
<name>A0A1B0ZT91_9RHOB</name>
<dbReference type="SUPFAM" id="SSF55729">
    <property type="entry name" value="Acyl-CoA N-acyltransferases (Nat)"/>
    <property type="match status" value="1"/>
</dbReference>
<protein>
    <submittedName>
        <fullName evidence="3">GNAT family N-acetyltransferase</fullName>
    </submittedName>
</protein>
<dbReference type="InterPro" id="IPR016181">
    <property type="entry name" value="Acyl_CoA_acyltransferase"/>
</dbReference>
<evidence type="ECO:0000259" key="1">
    <source>
        <dbReference type="Pfam" id="PF00583"/>
    </source>
</evidence>
<dbReference type="PATRIC" id="fig|60890.4.peg.2419"/>
<dbReference type="Pfam" id="PF00583">
    <property type="entry name" value="Acetyltransf_1"/>
    <property type="match status" value="1"/>
</dbReference>
<dbReference type="Gene3D" id="3.40.630.30">
    <property type="match status" value="1"/>
</dbReference>
<feature type="domain" description="N-acetyltransferase" evidence="1">
    <location>
        <begin position="37"/>
        <end position="104"/>
    </location>
</feature>
<gene>
    <name evidence="2" type="ORF">JL2886_02492</name>
    <name evidence="3" type="ORF">PXK24_10165</name>
</gene>
<proteinExistence type="predicted"/>
<dbReference type="GO" id="GO:0016747">
    <property type="term" value="F:acyltransferase activity, transferring groups other than amino-acyl groups"/>
    <property type="evidence" value="ECO:0007669"/>
    <property type="project" value="InterPro"/>
</dbReference>
<evidence type="ECO:0000313" key="2">
    <source>
        <dbReference type="EMBL" id="ANP37381.1"/>
    </source>
</evidence>
<dbReference type="RefSeq" id="WP_065272213.1">
    <property type="nucleotide sequence ID" value="NZ_CP015124.1"/>
</dbReference>
<dbReference type="Proteomes" id="UP000092565">
    <property type="component" value="Chromosome"/>
</dbReference>
<dbReference type="EMBL" id="CP015124">
    <property type="protein sequence ID" value="ANP37381.1"/>
    <property type="molecule type" value="Genomic_DNA"/>
</dbReference>
<evidence type="ECO:0000313" key="4">
    <source>
        <dbReference type="Proteomes" id="UP000092565"/>
    </source>
</evidence>
<keyword evidence="4" id="KW-1185">Reference proteome</keyword>
<dbReference type="EMBL" id="JARCJK010000004">
    <property type="protein sequence ID" value="MDE4166059.1"/>
    <property type="molecule type" value="Genomic_DNA"/>
</dbReference>